<evidence type="ECO:0000313" key="2">
    <source>
        <dbReference type="EMBL" id="AYV21850.1"/>
    </source>
</evidence>
<dbReference type="Proteomes" id="UP000279760">
    <property type="component" value="Chromosome 1"/>
</dbReference>
<dbReference type="SUPFAM" id="SSF52540">
    <property type="entry name" value="P-loop containing nucleoside triphosphate hydrolases"/>
    <property type="match status" value="1"/>
</dbReference>
<dbReference type="InterPro" id="IPR027417">
    <property type="entry name" value="P-loop_NTPase"/>
</dbReference>
<dbReference type="AlphaFoldDB" id="A0A3G4VAV9"/>
<name>A0A3G4VAV9_9VIBR</name>
<evidence type="ECO:0000259" key="1">
    <source>
        <dbReference type="Pfam" id="PF13401"/>
    </source>
</evidence>
<dbReference type="RefSeq" id="WP_124940616.1">
    <property type="nucleotide sequence ID" value="NZ_CP033577.1"/>
</dbReference>
<evidence type="ECO:0000313" key="3">
    <source>
        <dbReference type="Proteomes" id="UP000279760"/>
    </source>
</evidence>
<accession>A0A3G4VAV9</accession>
<dbReference type="InterPro" id="IPR049945">
    <property type="entry name" value="AAA_22"/>
</dbReference>
<feature type="domain" description="ORC1/DEAH AAA+ ATPase" evidence="1">
    <location>
        <begin position="42"/>
        <end position="168"/>
    </location>
</feature>
<sequence>MYLDYFGFEQYPFALTPNTALFFGLSPHYEAIQTVTAGVALGEGVLKVTGEVGTGKTLVCRMLIKQLEADYSLVYLPNPVLSGAELRIAIAKELGIEQCQQHTLLEDIQKKLIEAKQSKRPVVALIDEAQALSDEALETLRLLGNLETEDSKLMHLVLFGQPELDTRLEQHHLRQFRQRITFSATLRPMAKAECFAYVQQRTMSAGREEHLFSHHQLAAIWRASKGVPRLVHQICHKTLLLAFGDNSQQVLNRHLYLAIKDTFDATKPIFKYPVLWGWK</sequence>
<organism evidence="2 3">
    <name type="scientific">Vibrio mediterranei</name>
    <dbReference type="NCBI Taxonomy" id="689"/>
    <lineage>
        <taxon>Bacteria</taxon>
        <taxon>Pseudomonadati</taxon>
        <taxon>Pseudomonadota</taxon>
        <taxon>Gammaproteobacteria</taxon>
        <taxon>Vibrionales</taxon>
        <taxon>Vibrionaceae</taxon>
        <taxon>Vibrio</taxon>
    </lineage>
</organism>
<dbReference type="PANTHER" id="PTHR35894">
    <property type="entry name" value="GENERAL SECRETION PATHWAY PROTEIN A-RELATED"/>
    <property type="match status" value="1"/>
</dbReference>
<dbReference type="EMBL" id="CP033577">
    <property type="protein sequence ID" value="AYV21850.1"/>
    <property type="molecule type" value="Genomic_DNA"/>
</dbReference>
<dbReference type="Pfam" id="PF13401">
    <property type="entry name" value="AAA_22"/>
    <property type="match status" value="1"/>
</dbReference>
<dbReference type="InterPro" id="IPR052026">
    <property type="entry name" value="ExeA_AAA_ATPase_DNA-bind"/>
</dbReference>
<dbReference type="CDD" id="cd00009">
    <property type="entry name" value="AAA"/>
    <property type="match status" value="1"/>
</dbReference>
<protein>
    <submittedName>
        <fullName evidence="2">AAA family ATPase</fullName>
    </submittedName>
</protein>
<gene>
    <name evidence="2" type="ORF">ECB94_11575</name>
</gene>
<dbReference type="PANTHER" id="PTHR35894:SF7">
    <property type="entry name" value="GENERAL SECRETION PATHWAY PROTEIN A-RELATED"/>
    <property type="match status" value="1"/>
</dbReference>
<reference evidence="2 3" key="1">
    <citation type="submission" date="2018-11" db="EMBL/GenBank/DDBJ databases">
        <title>Complete Genome Sequence of Vbrio mediterranei 117-T6: a Potential Pathogen Bacteria Isolated from the Conchocelis of Pyropia.</title>
        <authorList>
            <person name="Liu Q."/>
        </authorList>
    </citation>
    <scope>NUCLEOTIDE SEQUENCE [LARGE SCALE GENOMIC DNA]</scope>
    <source>
        <strain evidence="2 3">117-T6</strain>
    </source>
</reference>
<dbReference type="GO" id="GO:0016887">
    <property type="term" value="F:ATP hydrolysis activity"/>
    <property type="evidence" value="ECO:0007669"/>
    <property type="project" value="InterPro"/>
</dbReference>
<proteinExistence type="predicted"/>
<dbReference type="Gene3D" id="3.40.50.300">
    <property type="entry name" value="P-loop containing nucleotide triphosphate hydrolases"/>
    <property type="match status" value="1"/>
</dbReference>